<gene>
    <name evidence="1" type="ORF">J2S42_001837</name>
</gene>
<evidence type="ECO:0000313" key="1">
    <source>
        <dbReference type="EMBL" id="MDQ0365168.1"/>
    </source>
</evidence>
<reference evidence="1 2" key="1">
    <citation type="submission" date="2023-07" db="EMBL/GenBank/DDBJ databases">
        <title>Sequencing the genomes of 1000 actinobacteria strains.</title>
        <authorList>
            <person name="Klenk H.-P."/>
        </authorList>
    </citation>
    <scope>NUCLEOTIDE SEQUENCE [LARGE SCALE GENOMIC DNA]</scope>
    <source>
        <strain evidence="1 2">DSM 44709</strain>
    </source>
</reference>
<proteinExistence type="predicted"/>
<name>A0AAE3VW94_9ACTN</name>
<organism evidence="1 2">
    <name type="scientific">Catenuloplanes indicus</name>
    <dbReference type="NCBI Taxonomy" id="137267"/>
    <lineage>
        <taxon>Bacteria</taxon>
        <taxon>Bacillati</taxon>
        <taxon>Actinomycetota</taxon>
        <taxon>Actinomycetes</taxon>
        <taxon>Micromonosporales</taxon>
        <taxon>Micromonosporaceae</taxon>
        <taxon>Catenuloplanes</taxon>
    </lineage>
</organism>
<dbReference type="Proteomes" id="UP001240236">
    <property type="component" value="Unassembled WGS sequence"/>
</dbReference>
<keyword evidence="2" id="KW-1185">Reference proteome</keyword>
<protein>
    <submittedName>
        <fullName evidence="1">Uncharacterized protein</fullName>
    </submittedName>
</protein>
<sequence length="86" mass="9244">MTDNAAAALRRMTNTDVYPRAGLSIRKIADNKFSLSIVPAPADNDITIPRANVYLDRPAADALEDARLDATANAVLASHLLLNRAN</sequence>
<comment type="caution">
    <text evidence="1">The sequence shown here is derived from an EMBL/GenBank/DDBJ whole genome shotgun (WGS) entry which is preliminary data.</text>
</comment>
<dbReference type="EMBL" id="JAUSUZ010000001">
    <property type="protein sequence ID" value="MDQ0365168.1"/>
    <property type="molecule type" value="Genomic_DNA"/>
</dbReference>
<evidence type="ECO:0000313" key="2">
    <source>
        <dbReference type="Proteomes" id="UP001240236"/>
    </source>
</evidence>
<accession>A0AAE3VW94</accession>
<dbReference type="AlphaFoldDB" id="A0AAE3VW94"/>
<dbReference type="RefSeq" id="WP_307237475.1">
    <property type="nucleotide sequence ID" value="NZ_JAUSUZ010000001.1"/>
</dbReference>